<keyword evidence="2 4" id="KW-0694">RNA-binding</keyword>
<dbReference type="InterPro" id="IPR002942">
    <property type="entry name" value="S4_RNA-bd"/>
</dbReference>
<dbReference type="PIRSF" id="PIRSF016821">
    <property type="entry name" value="HSP15"/>
    <property type="match status" value="1"/>
</dbReference>
<evidence type="ECO:0000256" key="4">
    <source>
        <dbReference type="PROSITE-ProRule" id="PRU00182"/>
    </source>
</evidence>
<dbReference type="EMBL" id="CP091512">
    <property type="protein sequence ID" value="UOO91760.1"/>
    <property type="molecule type" value="Genomic_DNA"/>
</dbReference>
<dbReference type="SUPFAM" id="SSF55174">
    <property type="entry name" value="Alpha-L RNA-binding motif"/>
    <property type="match status" value="1"/>
</dbReference>
<dbReference type="InterPro" id="IPR025708">
    <property type="entry name" value="HSP15"/>
</dbReference>
<dbReference type="SMART" id="SM00363">
    <property type="entry name" value="S4"/>
    <property type="match status" value="1"/>
</dbReference>
<evidence type="ECO:0000313" key="8">
    <source>
        <dbReference type="Proteomes" id="UP000832034"/>
    </source>
</evidence>
<dbReference type="PROSITE" id="PS50889">
    <property type="entry name" value="S4"/>
    <property type="match status" value="1"/>
</dbReference>
<evidence type="ECO:0000256" key="3">
    <source>
        <dbReference type="ARBA" id="ARBA00023125"/>
    </source>
</evidence>
<keyword evidence="8" id="KW-1185">Reference proteome</keyword>
<feature type="region of interest" description="Disordered" evidence="5">
    <location>
        <begin position="107"/>
        <end position="129"/>
    </location>
</feature>
<keyword evidence="3" id="KW-0238">DNA-binding</keyword>
<gene>
    <name evidence="7" type="ORF">LVJ81_08960</name>
</gene>
<accession>A0ABY4E8M4</accession>
<evidence type="ECO:0000259" key="6">
    <source>
        <dbReference type="SMART" id="SM00363"/>
    </source>
</evidence>
<dbReference type="InterPro" id="IPR036986">
    <property type="entry name" value="S4_RNA-bd_sf"/>
</dbReference>
<dbReference type="Proteomes" id="UP000832034">
    <property type="component" value="Chromosome"/>
</dbReference>
<feature type="domain" description="RNA-binding S4" evidence="6">
    <location>
        <begin position="7"/>
        <end position="70"/>
    </location>
</feature>
<name>A0ABY4E8M4_VITST</name>
<evidence type="ECO:0000256" key="5">
    <source>
        <dbReference type="SAM" id="MobiDB-lite"/>
    </source>
</evidence>
<dbReference type="Gene3D" id="3.10.290.10">
    <property type="entry name" value="RNA-binding S4 domain"/>
    <property type="match status" value="1"/>
</dbReference>
<proteinExistence type="inferred from homology"/>
<evidence type="ECO:0000256" key="2">
    <source>
        <dbReference type="ARBA" id="ARBA00022884"/>
    </source>
</evidence>
<comment type="similarity">
    <text evidence="1">Belongs to the HSP15 family.</text>
</comment>
<reference evidence="7" key="2">
    <citation type="journal article" date="2022" name="Res Sq">
        <title>Evolution of multicellular longitudinally dividing oral cavity symbionts (Neisseriaceae).</title>
        <authorList>
            <person name="Nyongesa S."/>
            <person name="Weber P."/>
            <person name="Bernet E."/>
            <person name="Pullido F."/>
            <person name="Nieckarz M."/>
            <person name="Delaby M."/>
            <person name="Nieves C."/>
            <person name="Viehboeck T."/>
            <person name="Krause N."/>
            <person name="Rivera-Millot A."/>
            <person name="Nakamura A."/>
            <person name="Vischer N."/>
            <person name="VanNieuwenhze M."/>
            <person name="Brun Y."/>
            <person name="Cava F."/>
            <person name="Bulgheresi S."/>
            <person name="Veyrier F."/>
        </authorList>
    </citation>
    <scope>NUCLEOTIDE SEQUENCE</scope>
    <source>
        <strain evidence="7">SAG 1488-6</strain>
    </source>
</reference>
<evidence type="ECO:0000313" key="7">
    <source>
        <dbReference type="EMBL" id="UOO91760.1"/>
    </source>
</evidence>
<dbReference type="Pfam" id="PF01479">
    <property type="entry name" value="S4"/>
    <property type="match status" value="1"/>
</dbReference>
<dbReference type="RefSeq" id="WP_019958637.1">
    <property type="nucleotide sequence ID" value="NZ_CP091512.1"/>
</dbReference>
<dbReference type="CDD" id="cd00165">
    <property type="entry name" value="S4"/>
    <property type="match status" value="1"/>
</dbReference>
<protein>
    <submittedName>
        <fullName evidence="7">RNA-binding protein</fullName>
    </submittedName>
</protein>
<feature type="compositionally biased region" description="Basic and acidic residues" evidence="5">
    <location>
        <begin position="120"/>
        <end position="129"/>
    </location>
</feature>
<reference evidence="7" key="1">
    <citation type="submission" date="2021-12" db="EMBL/GenBank/DDBJ databases">
        <authorList>
            <person name="Veyrier F.J."/>
        </authorList>
    </citation>
    <scope>NUCLEOTIDE SEQUENCE</scope>
    <source>
        <strain evidence="7">SAG 1488-6</strain>
    </source>
</reference>
<evidence type="ECO:0000256" key="1">
    <source>
        <dbReference type="ARBA" id="ARBA00008396"/>
    </source>
</evidence>
<sequence length="129" mass="15396">MSDINTMRLDKWLWAARFFKTRALAQKHIELGRIKVNNERIKNSKYIVVGDVVDMNLNSLPHRLTIKGLNMQRRPAPEARLLYEEDAETIAKREHMKLLNQAADMQTYYPEGRPTKRDRRQIDKFKQDW</sequence>
<organism evidence="7 8">
    <name type="scientific">Vitreoscilla stercoraria</name>
    <dbReference type="NCBI Taxonomy" id="61"/>
    <lineage>
        <taxon>Bacteria</taxon>
        <taxon>Pseudomonadati</taxon>
        <taxon>Pseudomonadota</taxon>
        <taxon>Betaproteobacteria</taxon>
        <taxon>Neisseriales</taxon>
        <taxon>Neisseriaceae</taxon>
        <taxon>Vitreoscilla</taxon>
    </lineage>
</organism>